<dbReference type="CDD" id="cd20293">
    <property type="entry name" value="cupin_HutD_N"/>
    <property type="match status" value="1"/>
</dbReference>
<dbReference type="InterPro" id="IPR014710">
    <property type="entry name" value="RmlC-like_jellyroll"/>
</dbReference>
<accession>A0A3S5AYV0</accession>
<sequence>MKLNRFDFADLPVSPWRNGGGETREITSQPPGNAEFGWRASIATIAQDGPFSAFNGIDRSITLLEGDGVHLYSEGLIDHQLQRIGEPFAFSGDVALEARLLGGSSQDFNIMTRRGHYQAHVQRIAETIGLSLQHAGVLYVLRGQWQLPDGSLLAARQGCWWLPGNGPLRLVAQGNDARALWADIVPATLL</sequence>
<proteinExistence type="predicted"/>
<dbReference type="AlphaFoldDB" id="A0A3S5AYV0"/>
<dbReference type="PANTHER" id="PTHR37943:SF1">
    <property type="entry name" value="PROTEIN VES"/>
    <property type="match status" value="1"/>
</dbReference>
<name>A0A3S5AYV0_SERFO</name>
<dbReference type="Proteomes" id="UP000270487">
    <property type="component" value="Chromosome"/>
</dbReference>
<dbReference type="InterPro" id="IPR010282">
    <property type="entry name" value="Uncharacterised_HutD/Ves"/>
</dbReference>
<dbReference type="SUPFAM" id="SSF51182">
    <property type="entry name" value="RmlC-like cupins"/>
    <property type="match status" value="1"/>
</dbReference>
<dbReference type="Gene3D" id="2.60.120.10">
    <property type="entry name" value="Jelly Rolls"/>
    <property type="match status" value="1"/>
</dbReference>
<evidence type="ECO:0000313" key="2">
    <source>
        <dbReference type="Proteomes" id="UP000270487"/>
    </source>
</evidence>
<reference evidence="1 2" key="1">
    <citation type="submission" date="2018-12" db="EMBL/GenBank/DDBJ databases">
        <authorList>
            <consortium name="Pathogen Informatics"/>
        </authorList>
    </citation>
    <scope>NUCLEOTIDE SEQUENCE [LARGE SCALE GENOMIC DNA]</scope>
    <source>
        <strain evidence="1 2">NCTC13193</strain>
    </source>
</reference>
<evidence type="ECO:0000313" key="1">
    <source>
        <dbReference type="EMBL" id="VEI69067.1"/>
    </source>
</evidence>
<dbReference type="Pfam" id="PF05962">
    <property type="entry name" value="HutD"/>
    <property type="match status" value="1"/>
</dbReference>
<dbReference type="PANTHER" id="PTHR37943">
    <property type="entry name" value="PROTEIN VES"/>
    <property type="match status" value="1"/>
</dbReference>
<organism evidence="1 2">
    <name type="scientific">Serratia fonticola</name>
    <dbReference type="NCBI Taxonomy" id="47917"/>
    <lineage>
        <taxon>Bacteria</taxon>
        <taxon>Pseudomonadati</taxon>
        <taxon>Pseudomonadota</taxon>
        <taxon>Gammaproteobacteria</taxon>
        <taxon>Enterobacterales</taxon>
        <taxon>Yersiniaceae</taxon>
        <taxon>Serratia</taxon>
    </lineage>
</organism>
<dbReference type="EMBL" id="LR134492">
    <property type="protein sequence ID" value="VEI69067.1"/>
    <property type="molecule type" value="Genomic_DNA"/>
</dbReference>
<dbReference type="RefSeq" id="WP_141132011.1">
    <property type="nucleotide sequence ID" value="NZ_CAMISF010000010.1"/>
</dbReference>
<protein>
    <submittedName>
        <fullName evidence="1">Various environmental stresses-induced protein</fullName>
    </submittedName>
</protein>
<dbReference type="InterPro" id="IPR011051">
    <property type="entry name" value="RmlC_Cupin_sf"/>
</dbReference>
<gene>
    <name evidence="1" type="primary">ves</name>
    <name evidence="1" type="ORF">NCTC13193_02536</name>
</gene>